<keyword evidence="2" id="KW-1185">Reference proteome</keyword>
<proteinExistence type="predicted"/>
<sequence length="128" mass="14737">MDSDDVEIEKPPTFQPTQEDVANVALYAEYRMREKFKAQSPVGKAFADRGFVKWQEQSGDDLSKSVPYPCIWDDVHQDESTRAELRRRKRPYGKYVFTKEGCLAVSCRAVVDGVPVTKEAFLKEQKDR</sequence>
<dbReference type="Proteomes" id="UP001321473">
    <property type="component" value="Unassembled WGS sequence"/>
</dbReference>
<organism evidence="1 2">
    <name type="scientific">Amblyomma americanum</name>
    <name type="common">Lone star tick</name>
    <dbReference type="NCBI Taxonomy" id="6943"/>
    <lineage>
        <taxon>Eukaryota</taxon>
        <taxon>Metazoa</taxon>
        <taxon>Ecdysozoa</taxon>
        <taxon>Arthropoda</taxon>
        <taxon>Chelicerata</taxon>
        <taxon>Arachnida</taxon>
        <taxon>Acari</taxon>
        <taxon>Parasitiformes</taxon>
        <taxon>Ixodida</taxon>
        <taxon>Ixodoidea</taxon>
        <taxon>Ixodidae</taxon>
        <taxon>Amblyomminae</taxon>
        <taxon>Amblyomma</taxon>
    </lineage>
</organism>
<evidence type="ECO:0000313" key="1">
    <source>
        <dbReference type="EMBL" id="KAK8787315.1"/>
    </source>
</evidence>
<gene>
    <name evidence="1" type="ORF">V5799_022907</name>
</gene>
<protein>
    <submittedName>
        <fullName evidence="1">Uncharacterized protein</fullName>
    </submittedName>
</protein>
<reference evidence="1 2" key="1">
    <citation type="journal article" date="2023" name="Arcadia Sci">
        <title>De novo assembly of a long-read Amblyomma americanum tick genome.</title>
        <authorList>
            <person name="Chou S."/>
            <person name="Poskanzer K.E."/>
            <person name="Rollins M."/>
            <person name="Thuy-Boun P.S."/>
        </authorList>
    </citation>
    <scope>NUCLEOTIDE SEQUENCE [LARGE SCALE GENOMIC DNA]</scope>
    <source>
        <strain evidence="1">F_SG_1</strain>
        <tissue evidence="1">Salivary glands</tissue>
    </source>
</reference>
<accession>A0AAQ4FKQ1</accession>
<name>A0AAQ4FKQ1_AMBAM</name>
<comment type="caution">
    <text evidence="1">The sequence shown here is derived from an EMBL/GenBank/DDBJ whole genome shotgun (WGS) entry which is preliminary data.</text>
</comment>
<dbReference type="EMBL" id="JARKHS020001938">
    <property type="protein sequence ID" value="KAK8787315.1"/>
    <property type="molecule type" value="Genomic_DNA"/>
</dbReference>
<evidence type="ECO:0000313" key="2">
    <source>
        <dbReference type="Proteomes" id="UP001321473"/>
    </source>
</evidence>
<dbReference type="AlphaFoldDB" id="A0AAQ4FKQ1"/>
<feature type="non-terminal residue" evidence="1">
    <location>
        <position position="128"/>
    </location>
</feature>